<feature type="transmembrane region" description="Helical" evidence="2">
    <location>
        <begin position="118"/>
        <end position="138"/>
    </location>
</feature>
<evidence type="ECO:0000313" key="4">
    <source>
        <dbReference type="EMBL" id="OAN31103.1"/>
    </source>
</evidence>
<dbReference type="PANTHER" id="PTHR46558">
    <property type="entry name" value="TRACRIPTIONAL REGULATORY PROTEIN-RELATED-RELATED"/>
    <property type="match status" value="1"/>
</dbReference>
<keyword evidence="2" id="KW-0472">Membrane</keyword>
<proteinExistence type="predicted"/>
<feature type="transmembrane region" description="Helical" evidence="2">
    <location>
        <begin position="89"/>
        <end position="106"/>
    </location>
</feature>
<dbReference type="SMART" id="SM00530">
    <property type="entry name" value="HTH_XRE"/>
    <property type="match status" value="1"/>
</dbReference>
<keyword evidence="2" id="KW-1133">Transmembrane helix</keyword>
<protein>
    <submittedName>
        <fullName evidence="4">DNA-binding protein</fullName>
    </submittedName>
</protein>
<dbReference type="Pfam" id="PF13239">
    <property type="entry name" value="2TM"/>
    <property type="match status" value="1"/>
</dbReference>
<gene>
    <name evidence="4" type="ORF">A4V15_13900</name>
</gene>
<comment type="caution">
    <text evidence="4">The sequence shown here is derived from an EMBL/GenBank/DDBJ whole genome shotgun (WGS) entry which is preliminary data.</text>
</comment>
<dbReference type="PANTHER" id="PTHR46558:SF11">
    <property type="entry name" value="HTH-TYPE TRANSCRIPTIONAL REGULATOR XRE"/>
    <property type="match status" value="1"/>
</dbReference>
<dbReference type="OrthoDB" id="21915at2"/>
<dbReference type="Pfam" id="PF01381">
    <property type="entry name" value="HTH_3"/>
    <property type="match status" value="1"/>
</dbReference>
<evidence type="ECO:0000256" key="2">
    <source>
        <dbReference type="SAM" id="Phobius"/>
    </source>
</evidence>
<sequence length="156" mass="17487">MQLPNKIKEHRLARAWSQEQLAELAGISTRTVQRIENGEQASLETLSALAAVLEISVADLTGQATQAVGSAADERIANAREQVAAEIGFYWQVLRGLVICVFLYVLNRATSPESHWSLWVAAIWGILLLGRGIQTFFLRDRIALWQHARLQKLLRK</sequence>
<organism evidence="4 5">
    <name type="scientific">Pseudomonas oryzihabitans</name>
    <dbReference type="NCBI Taxonomy" id="47885"/>
    <lineage>
        <taxon>Bacteria</taxon>
        <taxon>Pseudomonadati</taxon>
        <taxon>Pseudomonadota</taxon>
        <taxon>Gammaproteobacteria</taxon>
        <taxon>Pseudomonadales</taxon>
        <taxon>Pseudomonadaceae</taxon>
        <taxon>Pseudomonas</taxon>
    </lineage>
</organism>
<dbReference type="InterPro" id="IPR001387">
    <property type="entry name" value="Cro/C1-type_HTH"/>
</dbReference>
<keyword evidence="2" id="KW-0812">Transmembrane</keyword>
<dbReference type="Gene3D" id="1.10.260.40">
    <property type="entry name" value="lambda repressor-like DNA-binding domains"/>
    <property type="match status" value="1"/>
</dbReference>
<name>A0A178LJB1_9PSED</name>
<dbReference type="Proteomes" id="UP000078356">
    <property type="component" value="Unassembled WGS sequence"/>
</dbReference>
<dbReference type="InterPro" id="IPR010982">
    <property type="entry name" value="Lambda_DNA-bd_dom_sf"/>
</dbReference>
<dbReference type="AlphaFoldDB" id="A0A178LJB1"/>
<evidence type="ECO:0000259" key="3">
    <source>
        <dbReference type="PROSITE" id="PS50943"/>
    </source>
</evidence>
<keyword evidence="1 4" id="KW-0238">DNA-binding</keyword>
<feature type="domain" description="HTH cro/C1-type" evidence="3">
    <location>
        <begin position="7"/>
        <end position="60"/>
    </location>
</feature>
<dbReference type="RefSeq" id="WP_017642404.1">
    <property type="nucleotide sequence ID" value="NZ_LWCR01000006.1"/>
</dbReference>
<evidence type="ECO:0000256" key="1">
    <source>
        <dbReference type="ARBA" id="ARBA00023125"/>
    </source>
</evidence>
<dbReference type="CDD" id="cd00093">
    <property type="entry name" value="HTH_XRE"/>
    <property type="match status" value="1"/>
</dbReference>
<dbReference type="GO" id="GO:0003677">
    <property type="term" value="F:DNA binding"/>
    <property type="evidence" value="ECO:0007669"/>
    <property type="project" value="UniProtKB-KW"/>
</dbReference>
<accession>A0A178LJB1</accession>
<evidence type="ECO:0000313" key="5">
    <source>
        <dbReference type="Proteomes" id="UP000078356"/>
    </source>
</evidence>
<dbReference type="EMBL" id="LWCR01000006">
    <property type="protein sequence ID" value="OAN31103.1"/>
    <property type="molecule type" value="Genomic_DNA"/>
</dbReference>
<reference evidence="4 5" key="1">
    <citation type="submission" date="2016-04" db="EMBL/GenBank/DDBJ databases">
        <title>Draft Genome Sequences of Staphylococcus capitis Strain H36, S. capitis Strain H65, S. cohnii Strain H62, S. hominis Strain H69, Mycobacterium iranicum Strain H39, Plantibacter sp. Strain H53, Pseudomonas oryzihabitans Strain H72, and Microbacterium sp. Strain H83, isolated from residential settings.</title>
        <authorList>
            <person name="Lymperopoulou D."/>
            <person name="Adams R.I."/>
            <person name="Lindow S."/>
            <person name="Coil D.A."/>
            <person name="Jospin G."/>
            <person name="Eisen J.A."/>
        </authorList>
    </citation>
    <scope>NUCLEOTIDE SEQUENCE [LARGE SCALE GENOMIC DNA]</scope>
    <source>
        <strain evidence="4 5">H72</strain>
    </source>
</reference>
<dbReference type="InterPro" id="IPR025698">
    <property type="entry name" value="2TM_dom"/>
</dbReference>
<dbReference type="SUPFAM" id="SSF47413">
    <property type="entry name" value="lambda repressor-like DNA-binding domains"/>
    <property type="match status" value="1"/>
</dbReference>
<dbReference type="PROSITE" id="PS50943">
    <property type="entry name" value="HTH_CROC1"/>
    <property type="match status" value="1"/>
</dbReference>